<protein>
    <submittedName>
        <fullName evidence="3">Gfo/Idh/MocA family oxidoreductase</fullName>
    </submittedName>
</protein>
<dbReference type="Proteomes" id="UP001166291">
    <property type="component" value="Unassembled WGS sequence"/>
</dbReference>
<dbReference type="InterPro" id="IPR000683">
    <property type="entry name" value="Gfo/Idh/MocA-like_OxRdtase_N"/>
</dbReference>
<dbReference type="InterPro" id="IPR055170">
    <property type="entry name" value="GFO_IDH_MocA-like_dom"/>
</dbReference>
<accession>A0ABS6VX54</accession>
<dbReference type="Pfam" id="PF01408">
    <property type="entry name" value="GFO_IDH_MocA"/>
    <property type="match status" value="1"/>
</dbReference>
<dbReference type="PANTHER" id="PTHR43708:SF3">
    <property type="entry name" value="OXIDOREDUCTASE"/>
    <property type="match status" value="1"/>
</dbReference>
<dbReference type="Pfam" id="PF22725">
    <property type="entry name" value="GFO_IDH_MocA_C3"/>
    <property type="match status" value="1"/>
</dbReference>
<feature type="domain" description="Gfo/Idh/MocA-like oxidoreductase N-terminal" evidence="1">
    <location>
        <begin position="2"/>
        <end position="129"/>
    </location>
</feature>
<proteinExistence type="predicted"/>
<gene>
    <name evidence="3" type="ORF">KXJ70_15830</name>
</gene>
<evidence type="ECO:0000259" key="1">
    <source>
        <dbReference type="Pfam" id="PF01408"/>
    </source>
</evidence>
<keyword evidence="4" id="KW-1185">Reference proteome</keyword>
<evidence type="ECO:0000313" key="4">
    <source>
        <dbReference type="Proteomes" id="UP001166291"/>
    </source>
</evidence>
<dbReference type="InterPro" id="IPR051317">
    <property type="entry name" value="Gfo/Idh/MocA_oxidoreduct"/>
</dbReference>
<evidence type="ECO:0000259" key="2">
    <source>
        <dbReference type="Pfam" id="PF22725"/>
    </source>
</evidence>
<reference evidence="3" key="1">
    <citation type="submission" date="2021-07" db="EMBL/GenBank/DDBJ databases">
        <title>Zhongshania sp. CAU 1632 isolated from seawater.</title>
        <authorList>
            <person name="Kim W."/>
        </authorList>
    </citation>
    <scope>NUCLEOTIDE SEQUENCE</scope>
    <source>
        <strain evidence="3">CAU 1632</strain>
    </source>
</reference>
<comment type="caution">
    <text evidence="3">The sequence shown here is derived from an EMBL/GenBank/DDBJ whole genome shotgun (WGS) entry which is preliminary data.</text>
</comment>
<evidence type="ECO:0000313" key="3">
    <source>
        <dbReference type="EMBL" id="MBW2942265.1"/>
    </source>
</evidence>
<sequence length="386" mass="41475">MGMVGGGPGAMIGPIHRIAARLDGEIELVCGVFSRNPAQSQETAESLCLPAERSYQSYTSMMTAEAALPDGERMDFVVIVTPNDSHFAIAAEALKHGFHVLSDKPATRSLHEAEQLAEQLQKTGLLYGLTHTYAGYPMIKQARSLVASGALGEVRKVLVEYPQGWLAQSGVEAESKQAAWRLDPAQAGISSCVGDIGSHAAQLSEYVCGEPIAAICADLNAVVEGREMDDDATVLLRFENGARGVLIASQICAGEENNLRLRVYGDKGGLDWQQHEPNTLCLKWADRPAQILRAGGPGLSPLALANSRTPAGHPEGYLEAFANHYRNFAGQVRARLEGRDATEVERDVPGIADALRGMRFIEATVAASQSTQKWHHLQAIAALENK</sequence>
<dbReference type="PANTHER" id="PTHR43708">
    <property type="entry name" value="CONSERVED EXPRESSED OXIDOREDUCTASE (EUROFUNG)"/>
    <property type="match status" value="1"/>
</dbReference>
<organism evidence="3 4">
    <name type="scientific">Zhongshania aquimaris</name>
    <dbReference type="NCBI Taxonomy" id="2857107"/>
    <lineage>
        <taxon>Bacteria</taxon>
        <taxon>Pseudomonadati</taxon>
        <taxon>Pseudomonadota</taxon>
        <taxon>Gammaproteobacteria</taxon>
        <taxon>Cellvibrionales</taxon>
        <taxon>Spongiibacteraceae</taxon>
        <taxon>Zhongshania</taxon>
    </lineage>
</organism>
<feature type="domain" description="GFO/IDH/MocA-like oxidoreductase" evidence="2">
    <location>
        <begin position="140"/>
        <end position="270"/>
    </location>
</feature>
<name>A0ABS6VX54_9GAMM</name>
<dbReference type="EMBL" id="JAHWDQ010000004">
    <property type="protein sequence ID" value="MBW2942265.1"/>
    <property type="molecule type" value="Genomic_DNA"/>
</dbReference>